<evidence type="ECO:0000256" key="1">
    <source>
        <dbReference type="ARBA" id="ARBA00004308"/>
    </source>
</evidence>
<comment type="caution">
    <text evidence="13">The sequence shown here is derived from an EMBL/GenBank/DDBJ whole genome shotgun (WGS) entry which is preliminary data.</text>
</comment>
<comment type="subcellular location">
    <subcellularLocation>
        <location evidence="1">Endomembrane system</location>
    </subcellularLocation>
</comment>
<accession>A0A8H3EPZ7</accession>
<dbReference type="InterPro" id="IPR028927">
    <property type="entry name" value="Man-6-P_rcpt"/>
</dbReference>
<dbReference type="InterPro" id="IPR044865">
    <property type="entry name" value="MRH_dom"/>
</dbReference>
<dbReference type="AlphaFoldDB" id="A0A8H3EPZ7"/>
<dbReference type="PANTHER" id="PTHR15071:SF0">
    <property type="entry name" value="MANNOSE 6-PHOSPHATE RECEPTOR-LIKE PROTEIN 1"/>
    <property type="match status" value="1"/>
</dbReference>
<gene>
    <name evidence="13" type="primary">MRL1</name>
    <name evidence="13" type="ORF">HETSPECPRED_008904</name>
</gene>
<keyword evidence="14" id="KW-1185">Reference proteome</keyword>
<dbReference type="InterPro" id="IPR009011">
    <property type="entry name" value="Man6P_isomerase_rcpt-bd_dom_sf"/>
</dbReference>
<evidence type="ECO:0000256" key="7">
    <source>
        <dbReference type="ARBA" id="ARBA00023157"/>
    </source>
</evidence>
<feature type="signal peptide" evidence="11">
    <location>
        <begin position="1"/>
        <end position="20"/>
    </location>
</feature>
<feature type="region of interest" description="Disordered" evidence="9">
    <location>
        <begin position="133"/>
        <end position="192"/>
    </location>
</feature>
<feature type="domain" description="MRH" evidence="12">
    <location>
        <begin position="26"/>
        <end position="232"/>
    </location>
</feature>
<keyword evidence="3 10" id="KW-0812">Transmembrane</keyword>
<keyword evidence="8" id="KW-0325">Glycoprotein</keyword>
<dbReference type="PANTHER" id="PTHR15071">
    <property type="entry name" value="MANNOSE-6-PHOSPHATE RECEPTOR FAMILY MEMBER"/>
    <property type="match status" value="1"/>
</dbReference>
<evidence type="ECO:0000256" key="9">
    <source>
        <dbReference type="SAM" id="MobiDB-lite"/>
    </source>
</evidence>
<feature type="compositionally biased region" description="Basic and acidic residues" evidence="9">
    <location>
        <begin position="325"/>
        <end position="335"/>
    </location>
</feature>
<dbReference type="OrthoDB" id="4504960at2759"/>
<keyword evidence="2" id="KW-0813">Transport</keyword>
<proteinExistence type="predicted"/>
<evidence type="ECO:0000313" key="14">
    <source>
        <dbReference type="Proteomes" id="UP000664521"/>
    </source>
</evidence>
<dbReference type="GO" id="GO:0000139">
    <property type="term" value="C:Golgi membrane"/>
    <property type="evidence" value="ECO:0007669"/>
    <property type="project" value="UniProtKB-SubCell"/>
</dbReference>
<feature type="region of interest" description="Disordered" evidence="9">
    <location>
        <begin position="316"/>
        <end position="343"/>
    </location>
</feature>
<evidence type="ECO:0000256" key="8">
    <source>
        <dbReference type="ARBA" id="ARBA00023180"/>
    </source>
</evidence>
<keyword evidence="7" id="KW-1015">Disulfide bond</keyword>
<dbReference type="Pfam" id="PF02157">
    <property type="entry name" value="Man-6-P_recep"/>
    <property type="match status" value="1"/>
</dbReference>
<dbReference type="EMBL" id="CAJPDS010000007">
    <property type="protein sequence ID" value="CAF9909269.1"/>
    <property type="molecule type" value="Genomic_DNA"/>
</dbReference>
<dbReference type="GO" id="GO:0005770">
    <property type="term" value="C:late endosome"/>
    <property type="evidence" value="ECO:0007669"/>
    <property type="project" value="TreeGrafter"/>
</dbReference>
<sequence>MRTSSAISILLNLYISSTLAADSQLKPCTLIAPLTGQFYDLNIITVQPLKDHKKAHKDDRVESWHARGYDYGTNFTMNFCAPVIETLEDVVGVDEALWKNVSAYYNMNGKTYSIGQASAEPIFRGRELVLNYTDGSPCEDPKTKRRQSRELHDDDEDDRKDDDDDEDDMDDDRADKGKDKGHTKPSGRTKSSIISLTCDREPIGAKAHVSFLGTMDECTYIFKAKSIAACGGITQDTQSTLGPGGVFGVIALIAAAVYLLGGIAYQRTVMHQRGWRQLPNYAIWAGIGSFCYDILIILTSSCSRFLPHRKGYNQLPTSNRNGRGSRSEQENRLIDQLDEEWDD</sequence>
<feature type="transmembrane region" description="Helical" evidence="10">
    <location>
        <begin position="241"/>
        <end position="260"/>
    </location>
</feature>
<dbReference type="GO" id="GO:0007034">
    <property type="term" value="P:vacuolar transport"/>
    <property type="evidence" value="ECO:0007669"/>
    <property type="project" value="TreeGrafter"/>
</dbReference>
<feature type="compositionally biased region" description="Acidic residues" evidence="9">
    <location>
        <begin position="153"/>
        <end position="172"/>
    </location>
</feature>
<evidence type="ECO:0000256" key="4">
    <source>
        <dbReference type="ARBA" id="ARBA00022729"/>
    </source>
</evidence>
<organism evidence="13 14">
    <name type="scientific">Heterodermia speciosa</name>
    <dbReference type="NCBI Taxonomy" id="116794"/>
    <lineage>
        <taxon>Eukaryota</taxon>
        <taxon>Fungi</taxon>
        <taxon>Dikarya</taxon>
        <taxon>Ascomycota</taxon>
        <taxon>Pezizomycotina</taxon>
        <taxon>Lecanoromycetes</taxon>
        <taxon>OSLEUM clade</taxon>
        <taxon>Lecanoromycetidae</taxon>
        <taxon>Caliciales</taxon>
        <taxon>Physciaceae</taxon>
        <taxon>Heterodermia</taxon>
    </lineage>
</organism>
<keyword evidence="4 11" id="KW-0732">Signal</keyword>
<dbReference type="PROSITE" id="PS51914">
    <property type="entry name" value="MRH"/>
    <property type="match status" value="1"/>
</dbReference>
<dbReference type="Proteomes" id="UP000664521">
    <property type="component" value="Unassembled WGS sequence"/>
</dbReference>
<dbReference type="SUPFAM" id="SSF50911">
    <property type="entry name" value="Mannose 6-phosphate receptor domain"/>
    <property type="match status" value="1"/>
</dbReference>
<evidence type="ECO:0000256" key="5">
    <source>
        <dbReference type="ARBA" id="ARBA00022989"/>
    </source>
</evidence>
<protein>
    <submittedName>
        <fullName evidence="13">Cation-independent mannose-6-phosphate receptor CI-MPR</fullName>
    </submittedName>
</protein>
<evidence type="ECO:0000256" key="6">
    <source>
        <dbReference type="ARBA" id="ARBA00023136"/>
    </source>
</evidence>
<evidence type="ECO:0000256" key="10">
    <source>
        <dbReference type="SAM" id="Phobius"/>
    </source>
</evidence>
<keyword evidence="13" id="KW-0675">Receptor</keyword>
<reference evidence="13" key="1">
    <citation type="submission" date="2021-03" db="EMBL/GenBank/DDBJ databases">
        <authorList>
            <person name="Tagirdzhanova G."/>
        </authorList>
    </citation>
    <scope>NUCLEOTIDE SEQUENCE</scope>
</reference>
<dbReference type="Gene3D" id="2.70.130.10">
    <property type="entry name" value="Mannose-6-phosphate receptor binding domain"/>
    <property type="match status" value="2"/>
</dbReference>
<feature type="chain" id="PRO_5034331002" evidence="11">
    <location>
        <begin position="21"/>
        <end position="343"/>
    </location>
</feature>
<keyword evidence="6 10" id="KW-0472">Membrane</keyword>
<name>A0A8H3EPZ7_9LECA</name>
<feature type="compositionally biased region" description="Basic and acidic residues" evidence="9">
    <location>
        <begin position="173"/>
        <end position="182"/>
    </location>
</feature>
<evidence type="ECO:0000259" key="12">
    <source>
        <dbReference type="PROSITE" id="PS51914"/>
    </source>
</evidence>
<keyword evidence="5 10" id="KW-1133">Transmembrane helix</keyword>
<evidence type="ECO:0000256" key="11">
    <source>
        <dbReference type="SAM" id="SignalP"/>
    </source>
</evidence>
<evidence type="ECO:0000256" key="2">
    <source>
        <dbReference type="ARBA" id="ARBA00022448"/>
    </source>
</evidence>
<evidence type="ECO:0000256" key="3">
    <source>
        <dbReference type="ARBA" id="ARBA00022692"/>
    </source>
</evidence>
<evidence type="ECO:0000313" key="13">
    <source>
        <dbReference type="EMBL" id="CAF9909269.1"/>
    </source>
</evidence>
<feature type="transmembrane region" description="Helical" evidence="10">
    <location>
        <begin position="281"/>
        <end position="300"/>
    </location>
</feature>
<dbReference type="GO" id="GO:0010008">
    <property type="term" value="C:endosome membrane"/>
    <property type="evidence" value="ECO:0007669"/>
    <property type="project" value="UniProtKB-SubCell"/>
</dbReference>